<dbReference type="PANTHER" id="PTHR47165:SF4">
    <property type="entry name" value="OS03G0429900 PROTEIN"/>
    <property type="match status" value="1"/>
</dbReference>
<proteinExistence type="predicted"/>
<reference evidence="2" key="1">
    <citation type="submission" date="2019-12" db="EMBL/GenBank/DDBJ databases">
        <authorList>
            <person name="Scholes J."/>
        </authorList>
    </citation>
    <scope>NUCLEOTIDE SEQUENCE</scope>
</reference>
<sequence>MTINKAQGQTLDSVGVYLREPVFSHGQLYVALSRAKTSHSVKMLIKLLFANDQRTYAWLWIFGGHVWQRISSCVSTVAPALGGKDYNIVEFLFLFGFRVGALVWPACAEIGRKGDVTDSITGTLWGLATRFQTGSGVGGKKAGMKNTMQIAQVDENVKGWTVLIQVVERSNIFVSQKDQSISYRRFKFADSEGTQVGAVAYNSNIRESSPMLQLYKRYYISGAALKRADPKYMVGSYPFTWTITNRTLIQPCEDKLPEKLDCHIDCEKFGNLHRFVDTEDLQNVQGVVAHVFQMKDVGVDAVNRDIVLINEELVPMILTLWNAFGEIEGSQLAETINTGNVVVAMRVKVTTFHGLSLSTRTASSILINPPTPDAAALKQWYLQNKAAVSDLIAAEAYSNPAILLPPPESEDIKTIATFLSPENRVHTAWVQGSVAMDNVGHPLWFGACMLCLKKFDLPVTSDIRCSSCNKDNQIVARARIPITIEDVSGTIAAVVYGEDGEKLINHTAAQLEDADAQGMDLLEKLRAEMKGTHGVAFVRSYQANGTAYTVVKLYVDTELPGYILPVSDECITQESPLRTEAEEETNVQAPSLKAHIEAIPCGTMGTRADLSCNLLVGHEVDFETDESGVKSVGNLQDTECTGAYPTKKIVTEQKAVSGPTKRAHTKK</sequence>
<evidence type="ECO:0000313" key="3">
    <source>
        <dbReference type="Proteomes" id="UP001153555"/>
    </source>
</evidence>
<dbReference type="InterPro" id="IPR012340">
    <property type="entry name" value="NA-bd_OB-fold"/>
</dbReference>
<feature type="domain" description="Replication factor A C-terminal" evidence="1">
    <location>
        <begin position="442"/>
        <end position="531"/>
    </location>
</feature>
<dbReference type="OrthoDB" id="1740937at2759"/>
<dbReference type="CDD" id="cd18809">
    <property type="entry name" value="SF1_C_RecD"/>
    <property type="match status" value="1"/>
</dbReference>
<name>A0A9N7NNQ3_STRHE</name>
<evidence type="ECO:0000313" key="2">
    <source>
        <dbReference type="EMBL" id="CAA0839455.1"/>
    </source>
</evidence>
<dbReference type="SUPFAM" id="SSF50249">
    <property type="entry name" value="Nucleic acid-binding proteins"/>
    <property type="match status" value="3"/>
</dbReference>
<dbReference type="Pfam" id="PF08646">
    <property type="entry name" value="Rep_fac-A_C"/>
    <property type="match status" value="1"/>
</dbReference>
<dbReference type="AlphaFoldDB" id="A0A9N7NNQ3"/>
<accession>A0A9N7NNQ3</accession>
<dbReference type="EMBL" id="CACSLK010031421">
    <property type="protein sequence ID" value="CAA0839455.1"/>
    <property type="molecule type" value="Genomic_DNA"/>
</dbReference>
<dbReference type="InterPro" id="IPR013955">
    <property type="entry name" value="Rep_factor-A_C"/>
</dbReference>
<organism evidence="2 3">
    <name type="scientific">Striga hermonthica</name>
    <name type="common">Purple witchweed</name>
    <name type="synonym">Buchnera hermonthica</name>
    <dbReference type="NCBI Taxonomy" id="68872"/>
    <lineage>
        <taxon>Eukaryota</taxon>
        <taxon>Viridiplantae</taxon>
        <taxon>Streptophyta</taxon>
        <taxon>Embryophyta</taxon>
        <taxon>Tracheophyta</taxon>
        <taxon>Spermatophyta</taxon>
        <taxon>Magnoliopsida</taxon>
        <taxon>eudicotyledons</taxon>
        <taxon>Gunneridae</taxon>
        <taxon>Pentapetalae</taxon>
        <taxon>asterids</taxon>
        <taxon>lamiids</taxon>
        <taxon>Lamiales</taxon>
        <taxon>Orobanchaceae</taxon>
        <taxon>Buchnereae</taxon>
        <taxon>Striga</taxon>
    </lineage>
</organism>
<evidence type="ECO:0000259" key="1">
    <source>
        <dbReference type="Pfam" id="PF08646"/>
    </source>
</evidence>
<keyword evidence="3" id="KW-1185">Reference proteome</keyword>
<protein>
    <recommendedName>
        <fullName evidence="1">Replication factor A C-terminal domain-containing protein</fullName>
    </recommendedName>
</protein>
<comment type="caution">
    <text evidence="2">The sequence shown here is derived from an EMBL/GenBank/DDBJ whole genome shotgun (WGS) entry which is preliminary data.</text>
</comment>
<dbReference type="PANTHER" id="PTHR47165">
    <property type="entry name" value="OS03G0429900 PROTEIN"/>
    <property type="match status" value="1"/>
</dbReference>
<dbReference type="Proteomes" id="UP001153555">
    <property type="component" value="Unassembled WGS sequence"/>
</dbReference>
<dbReference type="InterPro" id="IPR027417">
    <property type="entry name" value="P-loop_NTPase"/>
</dbReference>
<dbReference type="Gene3D" id="2.40.50.140">
    <property type="entry name" value="Nucleic acid-binding proteins"/>
    <property type="match status" value="3"/>
</dbReference>
<gene>
    <name evidence="2" type="ORF">SHERM_06021</name>
</gene>
<dbReference type="SUPFAM" id="SSF52540">
    <property type="entry name" value="P-loop containing nucleoside triphosphate hydrolases"/>
    <property type="match status" value="1"/>
</dbReference>